<dbReference type="OrthoDB" id="7340239at2"/>
<dbReference type="EMBL" id="NEVM01000005">
    <property type="protein sequence ID" value="OZI29890.1"/>
    <property type="molecule type" value="Genomic_DNA"/>
</dbReference>
<keyword evidence="4" id="KW-1185">Reference proteome</keyword>
<sequence length="159" mass="16689">MAYRFPSPSPVWLLIGSAALAALIAAASIAETVPARAGGMVVTGPGPVIPDPLNECENTVGDQPRTALARCLNDARHTADRQMRDAYAEVEKNLREIHSAGTPKAVSTLKEAQKAFLKFREAECKRQGAAAMGGSGAGDMEAACIVKLTRWRTGVLASG</sequence>
<name>A0A261RZC2_9BORD</name>
<organism evidence="3 4">
    <name type="scientific">Bordetella genomosp. 10</name>
    <dbReference type="NCBI Taxonomy" id="1416804"/>
    <lineage>
        <taxon>Bacteria</taxon>
        <taxon>Pseudomonadati</taxon>
        <taxon>Pseudomonadota</taxon>
        <taxon>Betaproteobacteria</taxon>
        <taxon>Burkholderiales</taxon>
        <taxon>Alcaligenaceae</taxon>
        <taxon>Bordetella</taxon>
    </lineage>
</organism>
<feature type="signal peptide" evidence="1">
    <location>
        <begin position="1"/>
        <end position="21"/>
    </location>
</feature>
<dbReference type="RefSeq" id="WP_094854330.1">
    <property type="nucleotide sequence ID" value="NZ_NEVM01000005.1"/>
</dbReference>
<accession>A0A261RZC2</accession>
<keyword evidence="1" id="KW-0732">Signal</keyword>
<feature type="domain" description="Lysozyme inhibitor LprI-like N-terminal" evidence="2">
    <location>
        <begin position="56"/>
        <end position="155"/>
    </location>
</feature>
<gene>
    <name evidence="3" type="ORF">CAL29_17470</name>
</gene>
<proteinExistence type="predicted"/>
<comment type="caution">
    <text evidence="3">The sequence shown here is derived from an EMBL/GenBank/DDBJ whole genome shotgun (WGS) entry which is preliminary data.</text>
</comment>
<dbReference type="Proteomes" id="UP000216020">
    <property type="component" value="Unassembled WGS sequence"/>
</dbReference>
<dbReference type="Gene3D" id="1.20.1270.180">
    <property type="match status" value="1"/>
</dbReference>
<dbReference type="NCBIfam" id="NF041434">
    <property type="entry name" value="UmoC"/>
    <property type="match status" value="1"/>
</dbReference>
<evidence type="ECO:0000313" key="4">
    <source>
        <dbReference type="Proteomes" id="UP000216020"/>
    </source>
</evidence>
<evidence type="ECO:0000256" key="1">
    <source>
        <dbReference type="SAM" id="SignalP"/>
    </source>
</evidence>
<evidence type="ECO:0000259" key="2">
    <source>
        <dbReference type="Pfam" id="PF07007"/>
    </source>
</evidence>
<dbReference type="InterPro" id="IPR009739">
    <property type="entry name" value="LprI-like_N"/>
</dbReference>
<dbReference type="Pfam" id="PF07007">
    <property type="entry name" value="LprI"/>
    <property type="match status" value="1"/>
</dbReference>
<reference evidence="4" key="1">
    <citation type="submission" date="2017-05" db="EMBL/GenBank/DDBJ databases">
        <title>Complete and WGS of Bordetella genogroups.</title>
        <authorList>
            <person name="Spilker T."/>
            <person name="Lipuma J."/>
        </authorList>
    </citation>
    <scope>NUCLEOTIDE SEQUENCE [LARGE SCALE GENOMIC DNA]</scope>
    <source>
        <strain evidence="4">AU16122</strain>
    </source>
</reference>
<evidence type="ECO:0000313" key="3">
    <source>
        <dbReference type="EMBL" id="OZI29890.1"/>
    </source>
</evidence>
<dbReference type="AlphaFoldDB" id="A0A261RZC2"/>
<feature type="chain" id="PRO_5013374487" description="Lysozyme inhibitor LprI-like N-terminal domain-containing protein" evidence="1">
    <location>
        <begin position="22"/>
        <end position="159"/>
    </location>
</feature>
<protein>
    <recommendedName>
        <fullName evidence="2">Lysozyme inhibitor LprI-like N-terminal domain-containing protein</fullName>
    </recommendedName>
</protein>